<dbReference type="PANTHER" id="PTHR12264">
    <property type="entry name" value="TRANSCRIPTION INITIATION FACTOR TFIID SUBUNIT 12"/>
    <property type="match status" value="1"/>
</dbReference>
<dbReference type="CDD" id="cd07981">
    <property type="entry name" value="HFD_TAF12"/>
    <property type="match status" value="1"/>
</dbReference>
<name>A0A8H3ECV6_9AGAM</name>
<evidence type="ECO:0000256" key="3">
    <source>
        <dbReference type="ARBA" id="ARBA00023015"/>
    </source>
</evidence>
<gene>
    <name evidence="8" type="ORF">RDB_LOCUS156523</name>
</gene>
<evidence type="ECO:0000256" key="6">
    <source>
        <dbReference type="SAM" id="MobiDB-lite"/>
    </source>
</evidence>
<comment type="caution">
    <text evidence="8">The sequence shown here is derived from an EMBL/GenBank/DDBJ whole genome shotgun (WGS) entry which is preliminary data.</text>
</comment>
<dbReference type="PANTHER" id="PTHR12264:SF21">
    <property type="entry name" value="TRANSCRIPTION INITIATION FACTOR TFIID SUBUNIT 12"/>
    <property type="match status" value="1"/>
</dbReference>
<feature type="compositionally biased region" description="Low complexity" evidence="6">
    <location>
        <begin position="304"/>
        <end position="326"/>
    </location>
</feature>
<reference evidence="8" key="1">
    <citation type="submission" date="2021-01" db="EMBL/GenBank/DDBJ databases">
        <authorList>
            <person name="Kaushik A."/>
        </authorList>
    </citation>
    <scope>NUCLEOTIDE SEQUENCE</scope>
    <source>
        <strain evidence="8">AG5</strain>
    </source>
</reference>
<feature type="region of interest" description="Disordered" evidence="6">
    <location>
        <begin position="144"/>
        <end position="172"/>
    </location>
</feature>
<accession>A0A8H3ECV6</accession>
<feature type="region of interest" description="Disordered" evidence="6">
    <location>
        <begin position="235"/>
        <end position="458"/>
    </location>
</feature>
<protein>
    <recommendedName>
        <fullName evidence="7">Transcription initiation factor TFIID subunit 12 domain-containing protein</fullName>
    </recommendedName>
</protein>
<dbReference type="AlphaFoldDB" id="A0A8H3ECV6"/>
<feature type="region of interest" description="Disordered" evidence="6">
    <location>
        <begin position="1"/>
        <end position="22"/>
    </location>
</feature>
<comment type="similarity">
    <text evidence="2">Belongs to the TAF12 family.</text>
</comment>
<feature type="compositionally biased region" description="Polar residues" evidence="6">
    <location>
        <begin position="240"/>
        <end position="251"/>
    </location>
</feature>
<evidence type="ECO:0000313" key="8">
    <source>
        <dbReference type="EMBL" id="CAE7213799.1"/>
    </source>
</evidence>
<evidence type="ECO:0000256" key="2">
    <source>
        <dbReference type="ARBA" id="ARBA00007530"/>
    </source>
</evidence>
<feature type="compositionally biased region" description="Polar residues" evidence="6">
    <location>
        <begin position="144"/>
        <end position="166"/>
    </location>
</feature>
<sequence>MSNQSGQQHHVQHPHLGNMFPNGTNAHMNPGMHGALGFPGAYNTQMGFHAPQPPQQAYANMAMMGMGAQNVQAQQARLHLQQLQARQVQARAHAQAQAQAQAQAVQAQQAQVQQAQVQQAQAQAQAQLQAQAQAQVQQRPQNQAMINNGAGPSNNPAQAGTSTETMPEQMAASHAKLAGLLALTEQSGPAQSLAVTAAVAPHLPQILALAKSGQLNSQQLNQLKTLVAMVAKHNGKPMPNQLQRPVQNSPQVPGAGGSFPNSPAMMNATPSQPIQQSHLQTANSQSPHLGQNLAPNQSHLGRVQQHAQNQQNPPQPTNHLPTPQQLHFQSQQLAAQNHAHLSQHPQSQQSHLQNQPHLQAQAQAQGSPPAQVIGIKRKAPPGTLSLPPNDLAQQANNANAGPVNGVQGGQANGTHMNGGAQVNGFNQPANGVQVNGNHPQQANGAVPQQSGQPAQPTTRQMQAIILGRAKEIARQQGRMDEQSILQIARGLMAKFQQQQMERIKAQQQAQQAAQAQAQAQAQTQAQVAGMPGANLAQTSAQAQPQPPQSQPQPQQQPQPQAPAQVPQQLQQPQILPQQPQPQPTPASSSSQPQTQPQAPVQVPQQPQPQVQQPQAGPSISQPQASGPSLSGNADDSTTAPTRPNSDLSMAQINNTSPTEETSPTLQPNTVNAPDTATPSSPHTMNVTNPGPQTWPVPKNLKTFGSFRLGARPTLSQGLPGGPVLGTPSQLLRFGAGDEALGLGIGEAETAEEKEDAGASVVAKKAGSMSEPGVGQPGKRTVQDLVAELDPRVTVDHEMESYLLARADEFIDSVMHFACRIAKHRGSDQVEPRDIQLHLERNHNIRIPGFASDEIRGALSRPSVEVKPKHMGGTDKSKKKKLNPEAAASVRAARVAAVQNARGMGRD</sequence>
<organism evidence="8 9">
    <name type="scientific">Rhizoctonia solani</name>
    <dbReference type="NCBI Taxonomy" id="456999"/>
    <lineage>
        <taxon>Eukaryota</taxon>
        <taxon>Fungi</taxon>
        <taxon>Dikarya</taxon>
        <taxon>Basidiomycota</taxon>
        <taxon>Agaricomycotina</taxon>
        <taxon>Agaricomycetes</taxon>
        <taxon>Cantharellales</taxon>
        <taxon>Ceratobasidiaceae</taxon>
        <taxon>Rhizoctonia</taxon>
    </lineage>
</organism>
<keyword evidence="4" id="KW-0804">Transcription</keyword>
<dbReference type="Pfam" id="PF03847">
    <property type="entry name" value="TFIID_20kDa"/>
    <property type="match status" value="1"/>
</dbReference>
<feature type="region of interest" description="Disordered" evidence="6">
    <location>
        <begin position="862"/>
        <end position="889"/>
    </location>
</feature>
<feature type="compositionally biased region" description="Low complexity" evidence="6">
    <location>
        <begin position="392"/>
        <end position="405"/>
    </location>
</feature>
<proteinExistence type="inferred from homology"/>
<evidence type="ECO:0000256" key="5">
    <source>
        <dbReference type="ARBA" id="ARBA00023242"/>
    </source>
</evidence>
<dbReference type="SUPFAM" id="SSF47113">
    <property type="entry name" value="Histone-fold"/>
    <property type="match status" value="1"/>
</dbReference>
<feature type="compositionally biased region" description="Low complexity" evidence="6">
    <location>
        <begin position="585"/>
        <end position="615"/>
    </location>
</feature>
<feature type="compositionally biased region" description="Polar residues" evidence="6">
    <location>
        <begin position="617"/>
        <end position="691"/>
    </location>
</feature>
<feature type="compositionally biased region" description="Basic and acidic residues" evidence="6">
    <location>
        <begin position="863"/>
        <end position="875"/>
    </location>
</feature>
<dbReference type="GO" id="GO:0000124">
    <property type="term" value="C:SAGA complex"/>
    <property type="evidence" value="ECO:0007669"/>
    <property type="project" value="InterPro"/>
</dbReference>
<feature type="compositionally biased region" description="Pro residues" evidence="6">
    <location>
        <begin position="544"/>
        <end position="560"/>
    </location>
</feature>
<dbReference type="GO" id="GO:0005669">
    <property type="term" value="C:transcription factor TFIID complex"/>
    <property type="evidence" value="ECO:0007669"/>
    <property type="project" value="InterPro"/>
</dbReference>
<dbReference type="InterPro" id="IPR037794">
    <property type="entry name" value="TAF12"/>
</dbReference>
<dbReference type="InterPro" id="IPR009072">
    <property type="entry name" value="Histone-fold"/>
</dbReference>
<feature type="domain" description="Transcription initiation factor TFIID subunit 12" evidence="7">
    <location>
        <begin position="777"/>
        <end position="844"/>
    </location>
</feature>
<feature type="compositionally biased region" description="Low complexity" evidence="6">
    <location>
        <begin position="561"/>
        <end position="577"/>
    </location>
</feature>
<feature type="region of interest" description="Disordered" evidence="6">
    <location>
        <begin position="525"/>
        <end position="700"/>
    </location>
</feature>
<feature type="compositionally biased region" description="Low complexity" evidence="6">
    <location>
        <begin position="340"/>
        <end position="365"/>
    </location>
</feature>
<keyword evidence="5" id="KW-0539">Nucleus</keyword>
<feature type="compositionally biased region" description="Polar residues" evidence="6">
    <location>
        <begin position="423"/>
        <end position="458"/>
    </location>
</feature>
<dbReference type="Proteomes" id="UP000663827">
    <property type="component" value="Unassembled WGS sequence"/>
</dbReference>
<dbReference type="GO" id="GO:0017025">
    <property type="term" value="F:TBP-class protein binding"/>
    <property type="evidence" value="ECO:0007669"/>
    <property type="project" value="TreeGrafter"/>
</dbReference>
<comment type="subcellular location">
    <subcellularLocation>
        <location evidence="1">Nucleus</location>
    </subcellularLocation>
</comment>
<evidence type="ECO:0000256" key="1">
    <source>
        <dbReference type="ARBA" id="ARBA00004123"/>
    </source>
</evidence>
<keyword evidence="3" id="KW-0805">Transcription regulation</keyword>
<evidence type="ECO:0000313" key="9">
    <source>
        <dbReference type="Proteomes" id="UP000663827"/>
    </source>
</evidence>
<dbReference type="GO" id="GO:0003677">
    <property type="term" value="F:DNA binding"/>
    <property type="evidence" value="ECO:0007669"/>
    <property type="project" value="TreeGrafter"/>
</dbReference>
<dbReference type="GO" id="GO:0046982">
    <property type="term" value="F:protein heterodimerization activity"/>
    <property type="evidence" value="ECO:0007669"/>
    <property type="project" value="InterPro"/>
</dbReference>
<dbReference type="Gene3D" id="1.10.20.10">
    <property type="entry name" value="Histone, subunit A"/>
    <property type="match status" value="1"/>
</dbReference>
<dbReference type="GO" id="GO:0051123">
    <property type="term" value="P:RNA polymerase II preinitiation complex assembly"/>
    <property type="evidence" value="ECO:0007669"/>
    <property type="project" value="TreeGrafter"/>
</dbReference>
<evidence type="ECO:0000256" key="4">
    <source>
        <dbReference type="ARBA" id="ARBA00023163"/>
    </source>
</evidence>
<dbReference type="InterPro" id="IPR003228">
    <property type="entry name" value="TFIID_TAF12_dom"/>
</dbReference>
<evidence type="ECO:0000259" key="7">
    <source>
        <dbReference type="Pfam" id="PF03847"/>
    </source>
</evidence>
<dbReference type="EMBL" id="CAJNJQ010004765">
    <property type="protein sequence ID" value="CAE7213799.1"/>
    <property type="molecule type" value="Genomic_DNA"/>
</dbReference>
<feature type="compositionally biased region" description="Polar residues" evidence="6">
    <location>
        <begin position="268"/>
        <end position="299"/>
    </location>
</feature>